<dbReference type="InterPro" id="IPR017452">
    <property type="entry name" value="GPCR_Rhodpsn_7TM"/>
</dbReference>
<dbReference type="SUPFAM" id="SSF81321">
    <property type="entry name" value="Family A G protein-coupled receptor-like"/>
    <property type="match status" value="1"/>
</dbReference>
<protein>
    <recommendedName>
        <fullName evidence="10">G-protein coupled receptors family 1 profile domain-containing protein</fullName>
    </recommendedName>
</protein>
<dbReference type="PANTHER" id="PTHR24241">
    <property type="entry name" value="NEUROPEPTIDE RECEPTOR-RELATED G-PROTEIN COUPLED RECEPTOR"/>
    <property type="match status" value="1"/>
</dbReference>
<dbReference type="GO" id="GO:0005886">
    <property type="term" value="C:plasma membrane"/>
    <property type="evidence" value="ECO:0007669"/>
    <property type="project" value="UniProtKB-SubCell"/>
</dbReference>
<dbReference type="PROSITE" id="PS50262">
    <property type="entry name" value="G_PROTEIN_RECEP_F1_2"/>
    <property type="match status" value="1"/>
</dbReference>
<evidence type="ECO:0000256" key="4">
    <source>
        <dbReference type="ARBA" id="ARBA00022692"/>
    </source>
</evidence>
<dbReference type="PRINTS" id="PR00237">
    <property type="entry name" value="GPCRRHODOPSN"/>
</dbReference>
<feature type="transmembrane region" description="Helical" evidence="9">
    <location>
        <begin position="96"/>
        <end position="121"/>
    </location>
</feature>
<evidence type="ECO:0000313" key="11">
    <source>
        <dbReference type="EMBL" id="PNF15039.1"/>
    </source>
</evidence>
<keyword evidence="3" id="KW-1003">Cell membrane</keyword>
<evidence type="ECO:0000256" key="3">
    <source>
        <dbReference type="ARBA" id="ARBA00022475"/>
    </source>
</evidence>
<evidence type="ECO:0000256" key="5">
    <source>
        <dbReference type="ARBA" id="ARBA00022989"/>
    </source>
</evidence>
<dbReference type="InterPro" id="IPR000276">
    <property type="entry name" value="GPCR_Rhodpsn"/>
</dbReference>
<dbReference type="PANTHER" id="PTHR24241:SF76">
    <property type="entry name" value="NEUROPEPTIDE SIFAMIDE RECEPTOR"/>
    <property type="match status" value="1"/>
</dbReference>
<keyword evidence="4 8" id="KW-0812">Transmembrane</keyword>
<feature type="transmembrane region" description="Helical" evidence="9">
    <location>
        <begin position="50"/>
        <end position="69"/>
    </location>
</feature>
<dbReference type="CDD" id="cd14993">
    <property type="entry name" value="7tmA_CCKR-like"/>
    <property type="match status" value="1"/>
</dbReference>
<evidence type="ECO:0000256" key="1">
    <source>
        <dbReference type="ARBA" id="ARBA00004651"/>
    </source>
</evidence>
<keyword evidence="8" id="KW-0807">Transducer</keyword>
<keyword evidence="5 9" id="KW-1133">Transmembrane helix</keyword>
<dbReference type="GO" id="GO:0042277">
    <property type="term" value="F:peptide binding"/>
    <property type="evidence" value="ECO:0007669"/>
    <property type="project" value="TreeGrafter"/>
</dbReference>
<feature type="domain" description="G-protein coupled receptors family 1 profile" evidence="10">
    <location>
        <begin position="1"/>
        <end position="214"/>
    </location>
</feature>
<dbReference type="Proteomes" id="UP000235965">
    <property type="component" value="Unassembled WGS sequence"/>
</dbReference>
<feature type="transmembrane region" description="Helical" evidence="9">
    <location>
        <begin position="194"/>
        <end position="217"/>
    </location>
</feature>
<comment type="subcellular location">
    <subcellularLocation>
        <location evidence="1">Cell membrane</location>
        <topology evidence="1">Multi-pass membrane protein</topology>
    </subcellularLocation>
</comment>
<accession>A0A2J7PFC2</accession>
<dbReference type="GO" id="GO:0004930">
    <property type="term" value="F:G protein-coupled receptor activity"/>
    <property type="evidence" value="ECO:0007669"/>
    <property type="project" value="UniProtKB-KW"/>
</dbReference>
<proteinExistence type="inferred from homology"/>
<dbReference type="GO" id="GO:0032870">
    <property type="term" value="P:cellular response to hormone stimulus"/>
    <property type="evidence" value="ECO:0007669"/>
    <property type="project" value="TreeGrafter"/>
</dbReference>
<evidence type="ECO:0000256" key="8">
    <source>
        <dbReference type="RuleBase" id="RU000688"/>
    </source>
</evidence>
<evidence type="ECO:0000256" key="6">
    <source>
        <dbReference type="ARBA" id="ARBA00023136"/>
    </source>
</evidence>
<evidence type="ECO:0000256" key="9">
    <source>
        <dbReference type="SAM" id="Phobius"/>
    </source>
</evidence>
<name>A0A2J7PFC2_9NEOP</name>
<keyword evidence="8" id="KW-0297">G-protein coupled receptor</keyword>
<comment type="caution">
    <text evidence="11">The sequence shown here is derived from an EMBL/GenBank/DDBJ whole genome shotgun (WGS) entry which is preliminary data.</text>
</comment>
<keyword evidence="12" id="KW-1185">Reference proteome</keyword>
<evidence type="ECO:0000256" key="2">
    <source>
        <dbReference type="ARBA" id="ARBA00010663"/>
    </source>
</evidence>
<keyword evidence="7 8" id="KW-0675">Receptor</keyword>
<dbReference type="AlphaFoldDB" id="A0A2J7PFC2"/>
<feature type="transmembrane region" description="Helical" evidence="9">
    <location>
        <begin position="152"/>
        <end position="174"/>
    </location>
</feature>
<evidence type="ECO:0000259" key="10">
    <source>
        <dbReference type="PROSITE" id="PS50262"/>
    </source>
</evidence>
<dbReference type="InParanoid" id="A0A2J7PFC2"/>
<reference evidence="11 12" key="1">
    <citation type="submission" date="2017-12" db="EMBL/GenBank/DDBJ databases">
        <title>Hemimetabolous genomes reveal molecular basis of termite eusociality.</title>
        <authorList>
            <person name="Harrison M.C."/>
            <person name="Jongepier E."/>
            <person name="Robertson H.M."/>
            <person name="Arning N."/>
            <person name="Bitard-Feildel T."/>
            <person name="Chao H."/>
            <person name="Childers C.P."/>
            <person name="Dinh H."/>
            <person name="Doddapaneni H."/>
            <person name="Dugan S."/>
            <person name="Gowin J."/>
            <person name="Greiner C."/>
            <person name="Han Y."/>
            <person name="Hu H."/>
            <person name="Hughes D.S.T."/>
            <person name="Huylmans A.-K."/>
            <person name="Kemena C."/>
            <person name="Kremer L.P.M."/>
            <person name="Lee S.L."/>
            <person name="Lopez-Ezquerra A."/>
            <person name="Mallet L."/>
            <person name="Monroy-Kuhn J.M."/>
            <person name="Moser A."/>
            <person name="Murali S.C."/>
            <person name="Muzny D.M."/>
            <person name="Otani S."/>
            <person name="Piulachs M.-D."/>
            <person name="Poelchau M."/>
            <person name="Qu J."/>
            <person name="Schaub F."/>
            <person name="Wada-Katsumata A."/>
            <person name="Worley K.C."/>
            <person name="Xie Q."/>
            <person name="Ylla G."/>
            <person name="Poulsen M."/>
            <person name="Gibbs R.A."/>
            <person name="Schal C."/>
            <person name="Richards S."/>
            <person name="Belles X."/>
            <person name="Korb J."/>
            <person name="Bornberg-Bauer E."/>
        </authorList>
    </citation>
    <scope>NUCLEOTIDE SEQUENCE [LARGE SCALE GENOMIC DNA]</scope>
    <source>
        <tissue evidence="11">Whole body</tissue>
    </source>
</reference>
<dbReference type="STRING" id="105785.A0A2J7PFC2"/>
<organism evidence="11 12">
    <name type="scientific">Cryptotermes secundus</name>
    <dbReference type="NCBI Taxonomy" id="105785"/>
    <lineage>
        <taxon>Eukaryota</taxon>
        <taxon>Metazoa</taxon>
        <taxon>Ecdysozoa</taxon>
        <taxon>Arthropoda</taxon>
        <taxon>Hexapoda</taxon>
        <taxon>Insecta</taxon>
        <taxon>Pterygota</taxon>
        <taxon>Neoptera</taxon>
        <taxon>Polyneoptera</taxon>
        <taxon>Dictyoptera</taxon>
        <taxon>Blattodea</taxon>
        <taxon>Blattoidea</taxon>
        <taxon>Termitoidae</taxon>
        <taxon>Kalotermitidae</taxon>
        <taxon>Cryptotermitinae</taxon>
        <taxon>Cryptotermes</taxon>
    </lineage>
</organism>
<keyword evidence="6 9" id="KW-0472">Membrane</keyword>
<dbReference type="PROSITE" id="PS00237">
    <property type="entry name" value="G_PROTEIN_RECEP_F1_1"/>
    <property type="match status" value="1"/>
</dbReference>
<gene>
    <name evidence="11" type="ORF">B7P43_G16980</name>
</gene>
<dbReference type="Gene3D" id="1.20.1070.10">
    <property type="entry name" value="Rhodopsin 7-helix transmembrane proteins"/>
    <property type="match status" value="1"/>
</dbReference>
<evidence type="ECO:0000256" key="7">
    <source>
        <dbReference type="ARBA" id="ARBA00023170"/>
    </source>
</evidence>
<dbReference type="EMBL" id="NEVH01025672">
    <property type="protein sequence ID" value="PNF15039.1"/>
    <property type="molecule type" value="Genomic_DNA"/>
</dbReference>
<dbReference type="Pfam" id="PF00001">
    <property type="entry name" value="7tm_1"/>
    <property type="match status" value="1"/>
</dbReference>
<comment type="similarity">
    <text evidence="2 8">Belongs to the G-protein coupled receptor 1 family.</text>
</comment>
<evidence type="ECO:0000313" key="12">
    <source>
        <dbReference type="Proteomes" id="UP000235965"/>
    </source>
</evidence>
<sequence length="346" mass="38591">MGWVICKTVPYLQGVSVSASINTLVAISVERCLAICYPLKWQMTSRACRLVLLIIWAFSLIITLPWAIFFRLHPLEDGSDIQICTELWPTPESGNIYFVVAHLVMCYLFPLTLISVCYLLIWRRVCRRTLPGEPHSRGGVVDLMIHRSKVKVIKMLLVVVVSFALSWLPLYVLFTMVKFGGHPSSETEEAIIHALLPIAQWLGASNSCVNPILYAFFNRKFRTGFKAIITSRSCCKHLRYNNELSASVKSNFSCRMNAKNGSVLMTRMPITQSKIGKGKGHTSATTVYRHNSASAATTMRTDKNSGSFNNNYTKSCRTSSSVVNNSHHVIMSSSLSALSHMNATSV</sequence>
<dbReference type="OrthoDB" id="5975505at2759"/>